<evidence type="ECO:0008006" key="8">
    <source>
        <dbReference type="Google" id="ProtNLM"/>
    </source>
</evidence>
<dbReference type="PANTHER" id="PTHR48050">
    <property type="entry name" value="STEROL 3-BETA-GLUCOSYLTRANSFERASE"/>
    <property type="match status" value="1"/>
</dbReference>
<dbReference type="InterPro" id="IPR010610">
    <property type="entry name" value="EryCIII-like_C"/>
</dbReference>
<feature type="domain" description="Erythromycin biosynthesis protein CIII-like C-terminal" evidence="4">
    <location>
        <begin position="372"/>
        <end position="437"/>
    </location>
</feature>
<keyword evidence="2" id="KW-0328">Glycosyltransferase</keyword>
<dbReference type="GO" id="GO:0016758">
    <property type="term" value="F:hexosyltransferase activity"/>
    <property type="evidence" value="ECO:0007669"/>
    <property type="project" value="UniProtKB-ARBA"/>
</dbReference>
<dbReference type="InterPro" id="IPR050426">
    <property type="entry name" value="Glycosyltransferase_28"/>
</dbReference>
<comment type="caution">
    <text evidence="6">The sequence shown here is derived from an EMBL/GenBank/DDBJ whole genome shotgun (WGS) entry which is preliminary data.</text>
</comment>
<keyword evidence="7" id="KW-1185">Reference proteome</keyword>
<gene>
    <name evidence="6" type="ORF">BJ992_002067</name>
</gene>
<organism evidence="6 7">
    <name type="scientific">Sphaerisporangium rubeum</name>
    <dbReference type="NCBI Taxonomy" id="321317"/>
    <lineage>
        <taxon>Bacteria</taxon>
        <taxon>Bacillati</taxon>
        <taxon>Actinomycetota</taxon>
        <taxon>Actinomycetes</taxon>
        <taxon>Streptosporangiales</taxon>
        <taxon>Streptosporangiaceae</taxon>
        <taxon>Sphaerisporangium</taxon>
    </lineage>
</organism>
<dbReference type="CDD" id="cd03784">
    <property type="entry name" value="GT1_Gtf-like"/>
    <property type="match status" value="1"/>
</dbReference>
<evidence type="ECO:0000256" key="3">
    <source>
        <dbReference type="ARBA" id="ARBA00022679"/>
    </source>
</evidence>
<feature type="domain" description="Erythromycin biosynthesis protein CIII-like C-terminal" evidence="4">
    <location>
        <begin position="273"/>
        <end position="343"/>
    </location>
</feature>
<evidence type="ECO:0000259" key="4">
    <source>
        <dbReference type="Pfam" id="PF06722"/>
    </source>
</evidence>
<dbReference type="InterPro" id="IPR002213">
    <property type="entry name" value="UDP_glucos_trans"/>
</dbReference>
<protein>
    <recommendedName>
        <fullName evidence="8">DUF1205 domain-containing protein</fullName>
    </recommendedName>
</protein>
<evidence type="ECO:0000259" key="5">
    <source>
        <dbReference type="Pfam" id="PF21036"/>
    </source>
</evidence>
<name>A0A7X0ICJ1_9ACTN</name>
<evidence type="ECO:0000313" key="6">
    <source>
        <dbReference type="EMBL" id="MBB6472636.1"/>
    </source>
</evidence>
<dbReference type="Proteomes" id="UP000555564">
    <property type="component" value="Unassembled WGS sequence"/>
</dbReference>
<dbReference type="PANTHER" id="PTHR48050:SF13">
    <property type="entry name" value="STEROL 3-BETA-GLUCOSYLTRANSFERASE UGT80A2"/>
    <property type="match status" value="1"/>
</dbReference>
<evidence type="ECO:0000256" key="2">
    <source>
        <dbReference type="ARBA" id="ARBA00022676"/>
    </source>
</evidence>
<dbReference type="AlphaFoldDB" id="A0A7X0ICJ1"/>
<dbReference type="InterPro" id="IPR048284">
    <property type="entry name" value="EryCIII-like_N"/>
</dbReference>
<evidence type="ECO:0000313" key="7">
    <source>
        <dbReference type="Proteomes" id="UP000555564"/>
    </source>
</evidence>
<keyword evidence="3" id="KW-0808">Transferase</keyword>
<proteinExistence type="inferred from homology"/>
<dbReference type="RefSeq" id="WP_184979854.1">
    <property type="nucleotide sequence ID" value="NZ_BAAALO010000030.1"/>
</dbReference>
<sequence length="442" mass="48301">MRVMITVWPHMCHLYPIIPYAQALQNAGHEVCVAGPDGATEQVVAAGLTAVVTQGAQAPQSAQDWARPDLVIDHAEMDRQAAALGVTDDVRDNWDVYANFLLFGVRFHLPPEPSTSNIELVEFAKAWQPDLVLWDPWFPAGAVAAKACGAAHGRMLMAPDYSGWVGERFAAHRARGGAPEANPLVEVLRPLADRYGVAVDDELVFGQFSLDPMPEEMRLSTGITAVPVRWINYNGGGVKPAWLYAKPERPRVALSLGVSTRMYMKGEWRTPKIFEAVDGLDVEMIATLNGDQLQGIGAVPSNVRTVDYVPLSQLLPTCAVSINHGSSGTFWASLANGLPQLVTDTDERQSNSLESDGEQAEFKLPERHILSPIAARYVTDHGAGMRLNHQTQSVDEIRTQIVKMVEDPSYRDGAASLRDDWLARPTPAEIIPDLVKLTADRG</sequence>
<dbReference type="GO" id="GO:0017000">
    <property type="term" value="P:antibiotic biosynthetic process"/>
    <property type="evidence" value="ECO:0007669"/>
    <property type="project" value="UniProtKB-ARBA"/>
</dbReference>
<reference evidence="6 7" key="1">
    <citation type="submission" date="2020-08" db="EMBL/GenBank/DDBJ databases">
        <title>Sequencing the genomes of 1000 actinobacteria strains.</title>
        <authorList>
            <person name="Klenk H.-P."/>
        </authorList>
    </citation>
    <scope>NUCLEOTIDE SEQUENCE [LARGE SCALE GENOMIC DNA]</scope>
    <source>
        <strain evidence="6 7">DSM 44936</strain>
    </source>
</reference>
<dbReference type="GO" id="GO:0008194">
    <property type="term" value="F:UDP-glycosyltransferase activity"/>
    <property type="evidence" value="ECO:0007669"/>
    <property type="project" value="InterPro"/>
</dbReference>
<dbReference type="Pfam" id="PF21036">
    <property type="entry name" value="EryCIII-like_N"/>
    <property type="match status" value="1"/>
</dbReference>
<evidence type="ECO:0000256" key="1">
    <source>
        <dbReference type="ARBA" id="ARBA00006962"/>
    </source>
</evidence>
<feature type="domain" description="Erythromycin biosynthesis protein CIII-like N-terminal" evidence="5">
    <location>
        <begin position="22"/>
        <end position="257"/>
    </location>
</feature>
<dbReference type="Gene3D" id="3.40.50.2000">
    <property type="entry name" value="Glycogen Phosphorylase B"/>
    <property type="match status" value="2"/>
</dbReference>
<comment type="similarity">
    <text evidence="1">Belongs to the glycosyltransferase 28 family.</text>
</comment>
<dbReference type="Pfam" id="PF06722">
    <property type="entry name" value="EryCIII-like_C"/>
    <property type="match status" value="2"/>
</dbReference>
<dbReference type="SUPFAM" id="SSF53756">
    <property type="entry name" value="UDP-Glycosyltransferase/glycogen phosphorylase"/>
    <property type="match status" value="1"/>
</dbReference>
<dbReference type="EMBL" id="JACHIU010000001">
    <property type="protein sequence ID" value="MBB6472636.1"/>
    <property type="molecule type" value="Genomic_DNA"/>
</dbReference>
<accession>A0A7X0ICJ1</accession>